<dbReference type="Proteomes" id="UP001203338">
    <property type="component" value="Unassembled WGS sequence"/>
</dbReference>
<dbReference type="InterPro" id="IPR009875">
    <property type="entry name" value="PilZ_domain"/>
</dbReference>
<evidence type="ECO:0000313" key="2">
    <source>
        <dbReference type="EMBL" id="MCL6272004.1"/>
    </source>
</evidence>
<proteinExistence type="predicted"/>
<evidence type="ECO:0000259" key="1">
    <source>
        <dbReference type="Pfam" id="PF07238"/>
    </source>
</evidence>
<protein>
    <submittedName>
        <fullName evidence="2">PilZ domain-containing protein</fullName>
    </submittedName>
</protein>
<dbReference type="Gene3D" id="2.40.10.220">
    <property type="entry name" value="predicted glycosyltransferase like domains"/>
    <property type="match status" value="1"/>
</dbReference>
<feature type="domain" description="PilZ" evidence="1">
    <location>
        <begin position="30"/>
        <end position="90"/>
    </location>
</feature>
<comment type="caution">
    <text evidence="2">The sequence shown here is derived from an EMBL/GenBank/DDBJ whole genome shotgun (WGS) entry which is preliminary data.</text>
</comment>
<reference evidence="2 3" key="1">
    <citation type="submission" date="2022-05" db="EMBL/GenBank/DDBJ databases">
        <authorList>
            <person name="Park J.-S."/>
        </authorList>
    </citation>
    <scope>NUCLEOTIDE SEQUENCE [LARGE SCALE GENOMIC DNA]</scope>
    <source>
        <strain evidence="2 3">2012CJ34-2</strain>
    </source>
</reference>
<gene>
    <name evidence="2" type="ORF">M3P05_18955</name>
</gene>
<evidence type="ECO:0000313" key="3">
    <source>
        <dbReference type="Proteomes" id="UP001203338"/>
    </source>
</evidence>
<dbReference type="EMBL" id="JAMFLX010000040">
    <property type="protein sequence ID" value="MCL6272004.1"/>
    <property type="molecule type" value="Genomic_DNA"/>
</dbReference>
<dbReference type="Pfam" id="PF07238">
    <property type="entry name" value="PilZ"/>
    <property type="match status" value="1"/>
</dbReference>
<dbReference type="RefSeq" id="WP_249701680.1">
    <property type="nucleotide sequence ID" value="NZ_JAMFLX010000040.1"/>
</dbReference>
<keyword evidence="3" id="KW-1185">Reference proteome</keyword>
<name>A0ABT0PKT8_9GAMM</name>
<accession>A0ABT0PKT8</accession>
<organism evidence="2 3">
    <name type="scientific">Parendozoicomonas callyspongiae</name>
    <dbReference type="NCBI Taxonomy" id="2942213"/>
    <lineage>
        <taxon>Bacteria</taxon>
        <taxon>Pseudomonadati</taxon>
        <taxon>Pseudomonadota</taxon>
        <taxon>Gammaproteobacteria</taxon>
        <taxon>Oceanospirillales</taxon>
        <taxon>Endozoicomonadaceae</taxon>
        <taxon>Parendozoicomonas</taxon>
    </lineage>
</organism>
<sequence length="121" mass="14382">MSKKAFAQSEFKIHQNKLDCFLKVYNRRTGRELGYIGNISRNGLMLITRFRMETGSVFNMRIALPEAWMNKRYIDFDARCQWCRPDVDAESFDSGYIITQSSVHYDELIEALRYYFSFYVS</sequence>